<name>A0A5N6MD76_9ASTR</name>
<dbReference type="AlphaFoldDB" id="A0A5N6MD76"/>
<evidence type="ECO:0000256" key="1">
    <source>
        <dbReference type="SAM" id="MobiDB-lite"/>
    </source>
</evidence>
<reference evidence="3 4" key="1">
    <citation type="submission" date="2019-05" db="EMBL/GenBank/DDBJ databases">
        <title>Mikania micrantha, genome provides insights into the molecular mechanism of rapid growth.</title>
        <authorList>
            <person name="Liu B."/>
        </authorList>
    </citation>
    <scope>NUCLEOTIDE SEQUENCE [LARGE SCALE GENOMIC DNA]</scope>
    <source>
        <strain evidence="3">NLD-2019</strain>
        <tissue evidence="3">Leaf</tissue>
    </source>
</reference>
<keyword evidence="4" id="KW-1185">Reference proteome</keyword>
<accession>A0A5N6MD76</accession>
<evidence type="ECO:0000256" key="2">
    <source>
        <dbReference type="SAM" id="SignalP"/>
    </source>
</evidence>
<dbReference type="PANTHER" id="PTHR37177:SF4">
    <property type="entry name" value="PROTEIN PSY1"/>
    <property type="match status" value="1"/>
</dbReference>
<feature type="chain" id="PRO_5024356009" evidence="2">
    <location>
        <begin position="25"/>
        <end position="76"/>
    </location>
</feature>
<dbReference type="OrthoDB" id="1877702at2759"/>
<comment type="caution">
    <text evidence="3">The sequence shown here is derived from an EMBL/GenBank/DDBJ whole genome shotgun (WGS) entry which is preliminary data.</text>
</comment>
<feature type="signal peptide" evidence="2">
    <location>
        <begin position="1"/>
        <end position="24"/>
    </location>
</feature>
<evidence type="ECO:0000313" key="4">
    <source>
        <dbReference type="Proteomes" id="UP000326396"/>
    </source>
</evidence>
<evidence type="ECO:0000313" key="3">
    <source>
        <dbReference type="EMBL" id="KAD3338500.1"/>
    </source>
</evidence>
<dbReference type="InterPro" id="IPR034430">
    <property type="entry name" value="PSY"/>
</dbReference>
<dbReference type="EMBL" id="SZYD01000016">
    <property type="protein sequence ID" value="KAD3338500.1"/>
    <property type="molecule type" value="Genomic_DNA"/>
</dbReference>
<keyword evidence="2" id="KW-0732">Signal</keyword>
<dbReference type="Proteomes" id="UP000326396">
    <property type="component" value="Linkage Group LG6"/>
</dbReference>
<sequence length="76" mass="8283">MAVGYARLWWCAAVLALFMAAAFAGGISDFTSGEEIKIMAQRRLLGVHLNDYGEPSANQGHDPRGKPPKPPKKRNT</sequence>
<feature type="region of interest" description="Disordered" evidence="1">
    <location>
        <begin position="50"/>
        <end position="76"/>
    </location>
</feature>
<organism evidence="3 4">
    <name type="scientific">Mikania micrantha</name>
    <name type="common">bitter vine</name>
    <dbReference type="NCBI Taxonomy" id="192012"/>
    <lineage>
        <taxon>Eukaryota</taxon>
        <taxon>Viridiplantae</taxon>
        <taxon>Streptophyta</taxon>
        <taxon>Embryophyta</taxon>
        <taxon>Tracheophyta</taxon>
        <taxon>Spermatophyta</taxon>
        <taxon>Magnoliopsida</taxon>
        <taxon>eudicotyledons</taxon>
        <taxon>Gunneridae</taxon>
        <taxon>Pentapetalae</taxon>
        <taxon>asterids</taxon>
        <taxon>campanulids</taxon>
        <taxon>Asterales</taxon>
        <taxon>Asteraceae</taxon>
        <taxon>Asteroideae</taxon>
        <taxon>Heliantheae alliance</taxon>
        <taxon>Eupatorieae</taxon>
        <taxon>Mikania</taxon>
    </lineage>
</organism>
<feature type="compositionally biased region" description="Basic residues" evidence="1">
    <location>
        <begin position="66"/>
        <end position="76"/>
    </location>
</feature>
<dbReference type="PANTHER" id="PTHR37177">
    <property type="entry name" value="PROTEIN PSY1"/>
    <property type="match status" value="1"/>
</dbReference>
<gene>
    <name evidence="3" type="ORF">E3N88_34021</name>
</gene>
<protein>
    <submittedName>
        <fullName evidence="3">Uncharacterized protein</fullName>
    </submittedName>
</protein>
<proteinExistence type="predicted"/>